<evidence type="ECO:0000256" key="1">
    <source>
        <dbReference type="ARBA" id="ARBA00006845"/>
    </source>
</evidence>
<dbReference type="InterPro" id="IPR035905">
    <property type="entry name" value="Barstar-like_sf"/>
</dbReference>
<dbReference type="Gene3D" id="3.30.370.10">
    <property type="entry name" value="Barstar-like"/>
    <property type="match status" value="1"/>
</dbReference>
<sequence length="135" mass="15028">MSKEVYEIDGCEFATLQEFYEVVGRILIPGAEWGHNLDAFNDILRGGFGTPDGGFVLRWANSAVSRERLGYPDTVRQLERRLTRCHPTNRDLVGADLERARHSVGPTVFDWLVEIVEVHGAGGGEEEDGVELVLT</sequence>
<evidence type="ECO:0000313" key="3">
    <source>
        <dbReference type="EMBL" id="QDU23231.1"/>
    </source>
</evidence>
<evidence type="ECO:0000259" key="2">
    <source>
        <dbReference type="Pfam" id="PF01337"/>
    </source>
</evidence>
<dbReference type="Pfam" id="PF01337">
    <property type="entry name" value="Barstar"/>
    <property type="match status" value="1"/>
</dbReference>
<protein>
    <submittedName>
        <fullName evidence="3">Barstar (Barnase inhibitor)</fullName>
    </submittedName>
</protein>
<organism evidence="3 4">
    <name type="scientific">Urbifossiella limnaea</name>
    <dbReference type="NCBI Taxonomy" id="2528023"/>
    <lineage>
        <taxon>Bacteria</taxon>
        <taxon>Pseudomonadati</taxon>
        <taxon>Planctomycetota</taxon>
        <taxon>Planctomycetia</taxon>
        <taxon>Gemmatales</taxon>
        <taxon>Gemmataceae</taxon>
        <taxon>Urbifossiella</taxon>
    </lineage>
</organism>
<dbReference type="AlphaFoldDB" id="A0A517Y0F2"/>
<evidence type="ECO:0000313" key="4">
    <source>
        <dbReference type="Proteomes" id="UP000319576"/>
    </source>
</evidence>
<name>A0A517Y0F2_9BACT</name>
<dbReference type="InterPro" id="IPR000468">
    <property type="entry name" value="Barstar"/>
</dbReference>
<comment type="similarity">
    <text evidence="1">Belongs to the barstar family.</text>
</comment>
<feature type="domain" description="Barstar (barnase inhibitor)" evidence="2">
    <location>
        <begin position="5"/>
        <end position="70"/>
    </location>
</feature>
<gene>
    <name evidence="3" type="ORF">ETAA1_52230</name>
</gene>
<dbReference type="Proteomes" id="UP000319576">
    <property type="component" value="Chromosome"/>
</dbReference>
<dbReference type="EMBL" id="CP036273">
    <property type="protein sequence ID" value="QDU23231.1"/>
    <property type="molecule type" value="Genomic_DNA"/>
</dbReference>
<accession>A0A517Y0F2</accession>
<dbReference type="SUPFAM" id="SSF52038">
    <property type="entry name" value="Barstar-related"/>
    <property type="match status" value="1"/>
</dbReference>
<proteinExistence type="inferred from homology"/>
<dbReference type="KEGG" id="uli:ETAA1_52230"/>
<reference evidence="3 4" key="1">
    <citation type="submission" date="2019-02" db="EMBL/GenBank/DDBJ databases">
        <title>Deep-cultivation of Planctomycetes and their phenomic and genomic characterization uncovers novel biology.</title>
        <authorList>
            <person name="Wiegand S."/>
            <person name="Jogler M."/>
            <person name="Boedeker C."/>
            <person name="Pinto D."/>
            <person name="Vollmers J."/>
            <person name="Rivas-Marin E."/>
            <person name="Kohn T."/>
            <person name="Peeters S.H."/>
            <person name="Heuer A."/>
            <person name="Rast P."/>
            <person name="Oberbeckmann S."/>
            <person name="Bunk B."/>
            <person name="Jeske O."/>
            <person name="Meyerdierks A."/>
            <person name="Storesund J.E."/>
            <person name="Kallscheuer N."/>
            <person name="Luecker S."/>
            <person name="Lage O.M."/>
            <person name="Pohl T."/>
            <person name="Merkel B.J."/>
            <person name="Hornburger P."/>
            <person name="Mueller R.-W."/>
            <person name="Bruemmer F."/>
            <person name="Labrenz M."/>
            <person name="Spormann A.M."/>
            <person name="Op den Camp H."/>
            <person name="Overmann J."/>
            <person name="Amann R."/>
            <person name="Jetten M.S.M."/>
            <person name="Mascher T."/>
            <person name="Medema M.H."/>
            <person name="Devos D.P."/>
            <person name="Kaster A.-K."/>
            <person name="Ovreas L."/>
            <person name="Rohde M."/>
            <person name="Galperin M.Y."/>
            <person name="Jogler C."/>
        </authorList>
    </citation>
    <scope>NUCLEOTIDE SEQUENCE [LARGE SCALE GENOMIC DNA]</scope>
    <source>
        <strain evidence="3 4">ETA_A1</strain>
    </source>
</reference>
<keyword evidence="4" id="KW-1185">Reference proteome</keyword>